<protein>
    <submittedName>
        <fullName evidence="2">YfhO family protein</fullName>
    </submittedName>
</protein>
<evidence type="ECO:0000313" key="2">
    <source>
        <dbReference type="EMBL" id="MDT2810405.1"/>
    </source>
</evidence>
<evidence type="ECO:0000256" key="1">
    <source>
        <dbReference type="SAM" id="Phobius"/>
    </source>
</evidence>
<organism evidence="2 3">
    <name type="scientific">Enterococcus asini</name>
    <dbReference type="NCBI Taxonomy" id="57732"/>
    <lineage>
        <taxon>Bacteria</taxon>
        <taxon>Bacillati</taxon>
        <taxon>Bacillota</taxon>
        <taxon>Bacilli</taxon>
        <taxon>Lactobacillales</taxon>
        <taxon>Enterococcaceae</taxon>
        <taxon>Enterococcus</taxon>
    </lineage>
</organism>
<feature type="transmembrane region" description="Helical" evidence="1">
    <location>
        <begin position="135"/>
        <end position="152"/>
    </location>
</feature>
<dbReference type="PANTHER" id="PTHR38454:SF1">
    <property type="entry name" value="INTEGRAL MEMBRANE PROTEIN"/>
    <property type="match status" value="1"/>
</dbReference>
<feature type="transmembrane region" description="Helical" evidence="1">
    <location>
        <begin position="324"/>
        <end position="347"/>
    </location>
</feature>
<keyword evidence="1" id="KW-0812">Transmembrane</keyword>
<accession>A0AAW8TZX0</accession>
<reference evidence="2" key="1">
    <citation type="submission" date="2023-03" db="EMBL/GenBank/DDBJ databases">
        <authorList>
            <person name="Shen W."/>
            <person name="Cai J."/>
        </authorList>
    </citation>
    <scope>NUCLEOTIDE SEQUENCE</scope>
    <source>
        <strain evidence="2">B226-2</strain>
    </source>
</reference>
<feature type="transmembrane region" description="Helical" evidence="1">
    <location>
        <begin position="109"/>
        <end position="129"/>
    </location>
</feature>
<feature type="transmembrane region" description="Helical" evidence="1">
    <location>
        <begin position="442"/>
        <end position="462"/>
    </location>
</feature>
<dbReference type="PANTHER" id="PTHR38454">
    <property type="entry name" value="INTEGRAL MEMBRANE PROTEIN-RELATED"/>
    <property type="match status" value="1"/>
</dbReference>
<dbReference type="AlphaFoldDB" id="A0AAW8TZX0"/>
<feature type="transmembrane region" description="Helical" evidence="1">
    <location>
        <begin position="188"/>
        <end position="216"/>
    </location>
</feature>
<dbReference type="RefSeq" id="WP_311835449.1">
    <property type="nucleotide sequence ID" value="NZ_JARQBJ010000003.1"/>
</dbReference>
<feature type="transmembrane region" description="Helical" evidence="1">
    <location>
        <begin position="291"/>
        <end position="312"/>
    </location>
</feature>
<name>A0AAW8TZX0_9ENTE</name>
<dbReference type="Proteomes" id="UP001256711">
    <property type="component" value="Unassembled WGS sequence"/>
</dbReference>
<dbReference type="EMBL" id="JARQBJ010000003">
    <property type="protein sequence ID" value="MDT2810405.1"/>
    <property type="molecule type" value="Genomic_DNA"/>
</dbReference>
<dbReference type="InterPro" id="IPR018580">
    <property type="entry name" value="Uncharacterised_YfhO"/>
</dbReference>
<evidence type="ECO:0000313" key="3">
    <source>
        <dbReference type="Proteomes" id="UP001256711"/>
    </source>
</evidence>
<feature type="transmembrane region" description="Helical" evidence="1">
    <location>
        <begin position="228"/>
        <end position="252"/>
    </location>
</feature>
<feature type="transmembrane region" description="Helical" evidence="1">
    <location>
        <begin position="383"/>
        <end position="401"/>
    </location>
</feature>
<feature type="transmembrane region" description="Helical" evidence="1">
    <location>
        <begin position="82"/>
        <end position="102"/>
    </location>
</feature>
<feature type="transmembrane region" description="Helical" evidence="1">
    <location>
        <begin position="407"/>
        <end position="430"/>
    </location>
</feature>
<comment type="caution">
    <text evidence="2">The sequence shown here is derived from an EMBL/GenBank/DDBJ whole genome shotgun (WGS) entry which is preliminary data.</text>
</comment>
<keyword evidence="1" id="KW-0472">Membrane</keyword>
<gene>
    <name evidence="2" type="ORF">P7H43_07905</name>
</gene>
<sequence>MFASQKQFIKENKRYLLASFGLPFLIMAFIYLTLGIYPGSARSVLASDAFSQFSNFHASFRNMLLGKQGFFYTWNASTGLNYLSLISYYLGGVFTPLVILFPNQYMPDALYFLTLLKIGAAGLTFWLYAKHSFKLPSLAQVSLAVFYALMSFTTAHSELIMWLDAFVWLPLIVWGIDRILAGKSPRLLFFSYFILFVTSFYMGFMVAIFSGLYFIARFFMAPKKQLKSLIPYVLTAGLATGAAMIMILPAVLDLQANGETLSTITKLKTEATAPLDLIMKNMIAVYDTTKYGSIPFIFAGLLPLALCLYYFISRKVPWLHKVLYGALFAILIASFYLVPLNLFWHGMHAPNMFLFRYAFLFSFLVVMLAGYGWEQLKDTHWQTFASLLLIMMAVFSLAYGLRPKGTYTYVTIASLILTLVFLVLYLLLFTFKKLHFFTTKQFTILLLVLTCLEVGVNTNGMLRGILQDWNYASRSLYTEPYPEIKGLVDDNAADNPDNFYRLENLDAVSSNDGLNYGYSGISMFSSIRNRHSSAYLEKLGFRSRGTNLNIRYANNTLIMDSLMGIKYNLTKEPLSKYGFIKNDHTKNYMSYENDNALPLGFLTDPAAAKVEQPDNDNLTSQTNLLNGLAGLQEQYFSFQPIALTETNNATVTQSGIYTTITEEEPNVAKDVTWQVTIPAHSQAYLSLYPQNFAQLKSSTVTLLVNGTQRKSQLSITGQYYDLGYYDTTTTVTFTASFYGTTSIGLQNPQVVLLDTVAYQKAMTALKDQGVDLKVGKQSAKATVDAKEDQLLVTTIPYEKGWSATIDGHPVEITAFQDAFVSIKVPAGKHDIAFSYLPQGLKAGSLSFVLCLALFLFYDYTYRKKQRLN</sequence>
<feature type="transmembrane region" description="Helical" evidence="1">
    <location>
        <begin position="842"/>
        <end position="861"/>
    </location>
</feature>
<feature type="transmembrane region" description="Helical" evidence="1">
    <location>
        <begin position="15"/>
        <end position="37"/>
    </location>
</feature>
<dbReference type="Pfam" id="PF09586">
    <property type="entry name" value="YfhO"/>
    <property type="match status" value="1"/>
</dbReference>
<proteinExistence type="predicted"/>
<keyword evidence="1" id="KW-1133">Transmembrane helix</keyword>
<feature type="transmembrane region" description="Helical" evidence="1">
    <location>
        <begin position="353"/>
        <end position="371"/>
    </location>
</feature>